<dbReference type="AlphaFoldDB" id="A0A0R3N7G9"/>
<dbReference type="PANTHER" id="PTHR42959">
    <property type="entry name" value="CARBAMOYLTRANSFERASE"/>
    <property type="match status" value="1"/>
</dbReference>
<dbReference type="Pfam" id="PF00708">
    <property type="entry name" value="Acylphosphatase"/>
    <property type="match status" value="1"/>
</dbReference>
<comment type="catalytic activity">
    <reaction evidence="9">
        <text>an acyl phosphate + H2O = a carboxylate + phosphate + H(+)</text>
        <dbReference type="Rhea" id="RHEA:14965"/>
        <dbReference type="ChEBI" id="CHEBI:15377"/>
        <dbReference type="ChEBI" id="CHEBI:15378"/>
        <dbReference type="ChEBI" id="CHEBI:29067"/>
        <dbReference type="ChEBI" id="CHEBI:43474"/>
        <dbReference type="ChEBI" id="CHEBI:59918"/>
        <dbReference type="EC" id="3.6.1.7"/>
    </reaction>
</comment>
<evidence type="ECO:0000256" key="3">
    <source>
        <dbReference type="ARBA" id="ARBA00022598"/>
    </source>
</evidence>
<dbReference type="NCBIfam" id="TIGR00143">
    <property type="entry name" value="hypF"/>
    <property type="match status" value="1"/>
</dbReference>
<evidence type="ECO:0000256" key="2">
    <source>
        <dbReference type="ARBA" id="ARBA00008097"/>
    </source>
</evidence>
<dbReference type="SUPFAM" id="SSF54975">
    <property type="entry name" value="Acylphosphatase/BLUF domain-like"/>
    <property type="match status" value="1"/>
</dbReference>
<dbReference type="PROSITE" id="PS00150">
    <property type="entry name" value="ACYLPHOSPHATASE_1"/>
    <property type="match status" value="1"/>
</dbReference>
<keyword evidence="12" id="KW-0808">Transferase</keyword>
<keyword evidence="5" id="KW-0863">Zinc-finger</keyword>
<dbReference type="InterPro" id="IPR041440">
    <property type="entry name" value="HypF_C"/>
</dbReference>
<keyword evidence="6" id="KW-0862">Zinc</keyword>
<dbReference type="InterPro" id="IPR001792">
    <property type="entry name" value="Acylphosphatase-like_dom"/>
</dbReference>
<feature type="active site" evidence="9">
    <location>
        <position position="29"/>
    </location>
</feature>
<gene>
    <name evidence="12" type="ORF">CQ14_37130</name>
</gene>
<name>A0A0R3N7G9_9BRAD</name>
<dbReference type="Gene3D" id="3.30.110.120">
    <property type="match status" value="1"/>
</dbReference>
<dbReference type="PROSITE" id="PS51163">
    <property type="entry name" value="YRDC"/>
    <property type="match status" value="1"/>
</dbReference>
<sequence>MSASIDAIIRGGTRLRVRISGAVQGVGFRPYVYGLATRYGLTGFVANDPDGVIIEVEGDRTCEFVAALPRERPPLARIDHISVQKIGALAAKDFSIRASEHGRVSTRILADTATCQQCHDELFDPNSRYYLYPFINCSHCGPRYTIAKRLPYDRRNTAMREFAMCAACAGEYADPASRRFHAEAIACPTCGPRLSHGINDIAAAIDGGQIVAIKGVGGYQLLCDARNHDAVQRLRKKKQRDQKPFAVMVGSVEQVSEIAEANAAELPLLESIARPIVLLLSRNNLAPAIAPGLSRVGIMLPVAPLHHLIFHALRSTGAWDGGEGPVIVSTSANPGGEPLPIDNAEALRRLAGIADLIVTHDRDILTRADDSVVAVVAGRRQFIRRARGYVPEPIRLARSVAPVLAVGGALKSTITVTRGSEAFVSQHIGDLDTAEGIRFFEETIRHLTSTLDIDPVVIAHDLHPNMATTRFAEASGRALVAVQHHHAHAAAVIAEHGLGRPTLALLLDGYGYGSDGGNWGGELLLCEGAGFRRIGHLAPLQMPGGDRAAREPWRMASAILHLLGRKNEIGLRFAAQPQAERLPSLLDQPGVTTTTSAGRLFDAAAALLGIATLQSYEGEAAMKLEARVRWTAVLEAGWMIDGHVLSLRPLFSRLIADNVGATEGAGLFHGTFAAACVDWVARAARTTGVATVALSGGCFLNAVLAEEIQRGCIAAGLTPLLPRQVPANDGGLSLGQAWIAALQIAERPSALEGIA</sequence>
<dbReference type="PROSITE" id="PS51160">
    <property type="entry name" value="ACYLPHOSPHATASE_3"/>
    <property type="match status" value="1"/>
</dbReference>
<reference evidence="12 13" key="1">
    <citation type="submission" date="2014-03" db="EMBL/GenBank/DDBJ databases">
        <title>Bradyrhizobium valentinum sp. nov., isolated from effective nodules of Lupinus mariae-josephae, a lupine endemic of basic-lime soils in Eastern Spain.</title>
        <authorList>
            <person name="Duran D."/>
            <person name="Rey L."/>
            <person name="Navarro A."/>
            <person name="Busquets A."/>
            <person name="Imperial J."/>
            <person name="Ruiz-Argueso T."/>
        </authorList>
    </citation>
    <scope>NUCLEOTIDE SEQUENCE [LARGE SCALE GENOMIC DNA]</scope>
    <source>
        <strain evidence="12 13">CCBAU 23086</strain>
    </source>
</reference>
<accession>A0A0R3N7G9</accession>
<dbReference type="GO" id="GO:0003998">
    <property type="term" value="F:acylphosphatase activity"/>
    <property type="evidence" value="ECO:0007669"/>
    <property type="project" value="UniProtKB-EC"/>
</dbReference>
<keyword evidence="3" id="KW-0436">Ligase</keyword>
<dbReference type="SUPFAM" id="SSF55821">
    <property type="entry name" value="YrdC/RibB"/>
    <property type="match status" value="1"/>
</dbReference>
<evidence type="ECO:0000256" key="6">
    <source>
        <dbReference type="ARBA" id="ARBA00022833"/>
    </source>
</evidence>
<dbReference type="GO" id="GO:0051604">
    <property type="term" value="P:protein maturation"/>
    <property type="evidence" value="ECO:0007669"/>
    <property type="project" value="TreeGrafter"/>
</dbReference>
<dbReference type="GO" id="GO:0016743">
    <property type="term" value="F:carboxyl- or carbamoyltransferase activity"/>
    <property type="evidence" value="ECO:0007669"/>
    <property type="project" value="UniProtKB-UniRule"/>
</dbReference>
<dbReference type="PIRSF" id="PIRSF006256">
    <property type="entry name" value="CMPcnvr_hdrg_mat"/>
    <property type="match status" value="1"/>
</dbReference>
<dbReference type="InterPro" id="IPR017968">
    <property type="entry name" value="Acylphosphatase_CS"/>
</dbReference>
<dbReference type="GO" id="GO:0016874">
    <property type="term" value="F:ligase activity"/>
    <property type="evidence" value="ECO:0007669"/>
    <property type="project" value="UniProtKB-UniRule"/>
</dbReference>
<evidence type="ECO:0000313" key="12">
    <source>
        <dbReference type="EMBL" id="KRR28097.1"/>
    </source>
</evidence>
<dbReference type="InterPro" id="IPR051060">
    <property type="entry name" value="Carbamoyltrans_HypF-like"/>
</dbReference>
<protein>
    <recommendedName>
        <fullName evidence="8">Carbamoyltransferase HypF</fullName>
        <ecNumber evidence="8">6.2.-.-</ecNumber>
    </recommendedName>
</protein>
<feature type="domain" description="Acylphosphatase-like" evidence="10">
    <location>
        <begin position="14"/>
        <end position="98"/>
    </location>
</feature>
<dbReference type="InterPro" id="IPR036046">
    <property type="entry name" value="Acylphosphatase-like_dom_sf"/>
</dbReference>
<proteinExistence type="inferred from homology"/>
<keyword evidence="9" id="KW-0378">Hydrolase</keyword>
<feature type="active site" evidence="9">
    <location>
        <position position="47"/>
    </location>
</feature>
<dbReference type="Gene3D" id="3.30.420.360">
    <property type="match status" value="1"/>
</dbReference>
<comment type="catalytic activity">
    <reaction evidence="7 8">
        <text>C-terminal L-cysteinyl-[HypE protein] + carbamoyl phosphate + ATP + H2O = C-terminal S-carboxamide-L-cysteinyl-[HypE protein] + AMP + phosphate + diphosphate + H(+)</text>
        <dbReference type="Rhea" id="RHEA:55636"/>
        <dbReference type="Rhea" id="RHEA-COMP:14247"/>
        <dbReference type="Rhea" id="RHEA-COMP:14392"/>
        <dbReference type="ChEBI" id="CHEBI:15377"/>
        <dbReference type="ChEBI" id="CHEBI:15378"/>
        <dbReference type="ChEBI" id="CHEBI:30616"/>
        <dbReference type="ChEBI" id="CHEBI:33019"/>
        <dbReference type="ChEBI" id="CHEBI:43474"/>
        <dbReference type="ChEBI" id="CHEBI:58228"/>
        <dbReference type="ChEBI" id="CHEBI:76913"/>
        <dbReference type="ChEBI" id="CHEBI:139126"/>
        <dbReference type="ChEBI" id="CHEBI:456215"/>
    </reaction>
</comment>
<evidence type="ECO:0000256" key="9">
    <source>
        <dbReference type="PROSITE-ProRule" id="PRU00520"/>
    </source>
</evidence>
<dbReference type="Pfam" id="PF01300">
    <property type="entry name" value="Sua5_yciO_yrdC"/>
    <property type="match status" value="1"/>
</dbReference>
<evidence type="ECO:0000256" key="8">
    <source>
        <dbReference type="PIRNR" id="PIRNR006256"/>
    </source>
</evidence>
<dbReference type="RefSeq" id="WP_057856102.1">
    <property type="nucleotide sequence ID" value="NZ_LLYB01000032.1"/>
</dbReference>
<feature type="domain" description="YrdC-like" evidence="11">
    <location>
        <begin position="195"/>
        <end position="388"/>
    </location>
</feature>
<evidence type="ECO:0000259" key="10">
    <source>
        <dbReference type="PROSITE" id="PS51160"/>
    </source>
</evidence>
<evidence type="ECO:0000256" key="4">
    <source>
        <dbReference type="ARBA" id="ARBA00022723"/>
    </source>
</evidence>
<dbReference type="InterPro" id="IPR017945">
    <property type="entry name" value="DHBP_synth_RibB-like_a/b_dom"/>
</dbReference>
<dbReference type="GO" id="GO:0003725">
    <property type="term" value="F:double-stranded RNA binding"/>
    <property type="evidence" value="ECO:0007669"/>
    <property type="project" value="InterPro"/>
</dbReference>
<dbReference type="Gene3D" id="3.30.420.40">
    <property type="match status" value="1"/>
</dbReference>
<evidence type="ECO:0000256" key="7">
    <source>
        <dbReference type="ARBA" id="ARBA00048220"/>
    </source>
</evidence>
<dbReference type="Pfam" id="PF07503">
    <property type="entry name" value="zf-HYPF"/>
    <property type="match status" value="2"/>
</dbReference>
<dbReference type="Gene3D" id="3.90.870.50">
    <property type="match status" value="1"/>
</dbReference>
<dbReference type="InterPro" id="IPR006070">
    <property type="entry name" value="Sua5-like_dom"/>
</dbReference>
<comment type="similarity">
    <text evidence="2 8">Belongs to the carbamoyltransferase HypF family.</text>
</comment>
<keyword evidence="4" id="KW-0479">Metal-binding</keyword>
<dbReference type="InterPro" id="IPR055128">
    <property type="entry name" value="HypF_C_2"/>
</dbReference>
<dbReference type="Proteomes" id="UP000051660">
    <property type="component" value="Unassembled WGS sequence"/>
</dbReference>
<dbReference type="InterPro" id="IPR004421">
    <property type="entry name" value="Carbamoyltransferase_HypF"/>
</dbReference>
<dbReference type="UniPathway" id="UPA00335"/>
<comment type="function">
    <text evidence="8">Involved in the maturation of [NiFe] hydrogenases. Along with HypE, it catalyzes the synthesis of the CN ligands of the active site iron of [NiFe]-hydrogenases. HypF functions as a carbamoyl transferase using carbamoylphosphate as a substrate and transferring the carboxamido moiety in an ATP-dependent reaction to the thiolate of the C-terminal cysteine of HypE yielding a protein-S-carboxamide.</text>
</comment>
<dbReference type="PANTHER" id="PTHR42959:SF1">
    <property type="entry name" value="CARBAMOYLTRANSFERASE HYPF"/>
    <property type="match status" value="1"/>
</dbReference>
<comment type="pathway">
    <text evidence="1 8">Protein modification; [NiFe] hydrogenase maturation.</text>
</comment>
<dbReference type="GO" id="GO:0008270">
    <property type="term" value="F:zinc ion binding"/>
    <property type="evidence" value="ECO:0007669"/>
    <property type="project" value="UniProtKB-KW"/>
</dbReference>
<dbReference type="EC" id="6.2.-.-" evidence="8"/>
<evidence type="ECO:0000256" key="1">
    <source>
        <dbReference type="ARBA" id="ARBA00004711"/>
    </source>
</evidence>
<evidence type="ECO:0000313" key="13">
    <source>
        <dbReference type="Proteomes" id="UP000051660"/>
    </source>
</evidence>
<comment type="caution">
    <text evidence="12">The sequence shown here is derived from an EMBL/GenBank/DDBJ whole genome shotgun (WGS) entry which is preliminary data.</text>
</comment>
<evidence type="ECO:0000259" key="11">
    <source>
        <dbReference type="PROSITE" id="PS51163"/>
    </source>
</evidence>
<organism evidence="12 13">
    <name type="scientific">Bradyrhizobium lablabi</name>
    <dbReference type="NCBI Taxonomy" id="722472"/>
    <lineage>
        <taxon>Bacteria</taxon>
        <taxon>Pseudomonadati</taxon>
        <taxon>Pseudomonadota</taxon>
        <taxon>Alphaproteobacteria</taxon>
        <taxon>Hyphomicrobiales</taxon>
        <taxon>Nitrobacteraceae</taxon>
        <taxon>Bradyrhizobium</taxon>
    </lineage>
</organism>
<evidence type="ECO:0000256" key="5">
    <source>
        <dbReference type="ARBA" id="ARBA00022771"/>
    </source>
</evidence>
<dbReference type="EMBL" id="LLYB01000032">
    <property type="protein sequence ID" value="KRR28097.1"/>
    <property type="molecule type" value="Genomic_DNA"/>
</dbReference>
<dbReference type="Pfam" id="PF17788">
    <property type="entry name" value="HypF_C"/>
    <property type="match status" value="1"/>
</dbReference>
<dbReference type="InterPro" id="IPR011125">
    <property type="entry name" value="Znf_HypF"/>
</dbReference>
<dbReference type="OrthoDB" id="9808093at2"/>
<dbReference type="Pfam" id="PF22521">
    <property type="entry name" value="HypF_C_2"/>
    <property type="match status" value="1"/>
</dbReference>